<organism evidence="1 2">
    <name type="scientific">Trifolium subterraneum</name>
    <name type="common">Subterranean clover</name>
    <dbReference type="NCBI Taxonomy" id="3900"/>
    <lineage>
        <taxon>Eukaryota</taxon>
        <taxon>Viridiplantae</taxon>
        <taxon>Streptophyta</taxon>
        <taxon>Embryophyta</taxon>
        <taxon>Tracheophyta</taxon>
        <taxon>Spermatophyta</taxon>
        <taxon>Magnoliopsida</taxon>
        <taxon>eudicotyledons</taxon>
        <taxon>Gunneridae</taxon>
        <taxon>Pentapetalae</taxon>
        <taxon>rosids</taxon>
        <taxon>fabids</taxon>
        <taxon>Fabales</taxon>
        <taxon>Fabaceae</taxon>
        <taxon>Papilionoideae</taxon>
        <taxon>50 kb inversion clade</taxon>
        <taxon>NPAAA clade</taxon>
        <taxon>Hologalegina</taxon>
        <taxon>IRL clade</taxon>
        <taxon>Trifolieae</taxon>
        <taxon>Trifolium</taxon>
    </lineage>
</organism>
<evidence type="ECO:0000313" key="1">
    <source>
        <dbReference type="EMBL" id="GAU34168.1"/>
    </source>
</evidence>
<dbReference type="Proteomes" id="UP000242715">
    <property type="component" value="Unassembled WGS sequence"/>
</dbReference>
<gene>
    <name evidence="1" type="ORF">TSUD_162680</name>
</gene>
<accession>A0A2Z6MP99</accession>
<evidence type="ECO:0000313" key="2">
    <source>
        <dbReference type="Proteomes" id="UP000242715"/>
    </source>
</evidence>
<proteinExistence type="predicted"/>
<sequence length="205" mass="22449">MPNVFGASLNLLQKLGVETIDAIEEQTVEIDNKQAFDLLKLSLISKTPLTDFILKKNQSVDNLNLRNNLEFLIGELPSDEDRQMSVEIMLRKSNEQGLGILKASLISTSALTNGLNQFIKTAKSVQIPDVSSATQVLEVQRGPLVEELPLPPNIQPPEPSINIAKKLSLLGAEANAGFSIQETKNTVLIPALQRSTRKRKGSSHD</sequence>
<name>A0A2Z6MP99_TRISU</name>
<dbReference type="AlphaFoldDB" id="A0A2Z6MP99"/>
<reference evidence="2" key="1">
    <citation type="journal article" date="2017" name="Front. Plant Sci.">
        <title>Climate Clever Clovers: New Paradigm to Reduce the Environmental Footprint of Ruminants by Breeding Low Methanogenic Forages Utilizing Haplotype Variation.</title>
        <authorList>
            <person name="Kaur P."/>
            <person name="Appels R."/>
            <person name="Bayer P.E."/>
            <person name="Keeble-Gagnere G."/>
            <person name="Wang J."/>
            <person name="Hirakawa H."/>
            <person name="Shirasawa K."/>
            <person name="Vercoe P."/>
            <person name="Stefanova K."/>
            <person name="Durmic Z."/>
            <person name="Nichols P."/>
            <person name="Revell C."/>
            <person name="Isobe S.N."/>
            <person name="Edwards D."/>
            <person name="Erskine W."/>
        </authorList>
    </citation>
    <scope>NUCLEOTIDE SEQUENCE [LARGE SCALE GENOMIC DNA]</scope>
    <source>
        <strain evidence="2">cv. Daliak</strain>
    </source>
</reference>
<dbReference type="EMBL" id="DF973548">
    <property type="protein sequence ID" value="GAU34168.1"/>
    <property type="molecule type" value="Genomic_DNA"/>
</dbReference>
<protein>
    <submittedName>
        <fullName evidence="1">Uncharacterized protein</fullName>
    </submittedName>
</protein>
<dbReference type="Pfam" id="PF05056">
    <property type="entry name" value="DUF674"/>
    <property type="match status" value="1"/>
</dbReference>
<dbReference type="InterPro" id="IPR007750">
    <property type="entry name" value="DUF674"/>
</dbReference>
<keyword evidence="2" id="KW-1185">Reference proteome</keyword>